<dbReference type="PATRIC" id="fig|1544798.3.peg.1103"/>
<reference evidence="6 7" key="1">
    <citation type="submission" date="2014-09" db="EMBL/GenBank/DDBJ databases">
        <title>Draft Genome Sequence of Draconibacterium sp. JN14CK-3.</title>
        <authorList>
            <person name="Dong C."/>
            <person name="Lai Q."/>
            <person name="Shao Z."/>
        </authorList>
    </citation>
    <scope>NUCLEOTIDE SEQUENCE [LARGE SCALE GENOMIC DNA]</scope>
    <source>
        <strain evidence="6 7">JN14CK-3</strain>
    </source>
</reference>
<proteinExistence type="predicted"/>
<evidence type="ECO:0000256" key="4">
    <source>
        <dbReference type="SAM" id="SignalP"/>
    </source>
</evidence>
<feature type="chain" id="PRO_5002330849" description="TonB-dependent receptor-like beta-barrel domain-containing protein" evidence="4">
    <location>
        <begin position="20"/>
        <end position="789"/>
    </location>
</feature>
<organism evidence="6 7">
    <name type="scientific">Draconibacterium sediminis</name>
    <dbReference type="NCBI Taxonomy" id="1544798"/>
    <lineage>
        <taxon>Bacteria</taxon>
        <taxon>Pseudomonadati</taxon>
        <taxon>Bacteroidota</taxon>
        <taxon>Bacteroidia</taxon>
        <taxon>Marinilabiliales</taxon>
        <taxon>Prolixibacteraceae</taxon>
        <taxon>Draconibacterium</taxon>
    </lineage>
</organism>
<dbReference type="InterPro" id="IPR037066">
    <property type="entry name" value="Plug_dom_sf"/>
</dbReference>
<dbReference type="Pfam" id="PF00593">
    <property type="entry name" value="TonB_dep_Rec_b-barrel"/>
    <property type="match status" value="1"/>
</dbReference>
<feature type="domain" description="TonB-dependent receptor-like beta-barrel" evidence="5">
    <location>
        <begin position="317"/>
        <end position="753"/>
    </location>
</feature>
<protein>
    <recommendedName>
        <fullName evidence="5">TonB-dependent receptor-like beta-barrel domain-containing protein</fullName>
    </recommendedName>
</protein>
<comment type="caution">
    <text evidence="6">The sequence shown here is derived from an EMBL/GenBank/DDBJ whole genome shotgun (WGS) entry which is preliminary data.</text>
</comment>
<dbReference type="RefSeq" id="WP_045026409.1">
    <property type="nucleotide sequence ID" value="NZ_JRHC01000001.1"/>
</dbReference>
<dbReference type="SUPFAM" id="SSF56935">
    <property type="entry name" value="Porins"/>
    <property type="match status" value="1"/>
</dbReference>
<keyword evidence="7" id="KW-1185">Reference proteome</keyword>
<keyword evidence="2" id="KW-0472">Membrane</keyword>
<keyword evidence="3" id="KW-0998">Cell outer membrane</keyword>
<name>A0A0D8JDA4_9BACT</name>
<dbReference type="Gene3D" id="2.60.40.1120">
    <property type="entry name" value="Carboxypeptidase-like, regulatory domain"/>
    <property type="match status" value="1"/>
</dbReference>
<evidence type="ECO:0000259" key="5">
    <source>
        <dbReference type="Pfam" id="PF00593"/>
    </source>
</evidence>
<gene>
    <name evidence="6" type="ORF">LH29_05465</name>
</gene>
<sequence length="789" mass="88248">MKTILLVLLICTFPAKLFAQELTQTVKGKVIDADTRGPLPGANIILLSGGTMAKGTSSDANGNFKLEKVPVGRQTFKITFLGYEEIFLNEIMVGSGREVVLNIEMKESVADLDEVTVYAYDDKSEPINQMATISATQITVESTSRIAAGINDPGRTAQSFAGVSSADDENNELVIRGNSPRGMLWRMEGIEIPNPNHFTNGEGGSGGGVSALSTQVLANSDFFTGAFPAEYGNALSGVFDLKLRNGNYEKHEYAFQLGVLGAQAALEGPLKKGSEASYLLNYRYSTLKILSKAGIDISGGDITPEWQDLSYKFYIPTKKAGYFSVWGLGGISSAGSTVAPDTSFWNYRSDRFRDTEDHQLGIAGITHNYLFPNSKTYIKTVAAYSHTKNEATVDSLDYDLRPATTENENFAYNTFSLNSFINHKFNAQHVLMGGFIFHNRGYNLDALSLNFDTGTLEQQVKSKGSTQVFESYVQWKYRLNEKVDINSGLHSSFLALNKDYSIEPRLGIRWDITKQHRINFGAGLHSKIEPVSVYLAERELNDGSIIQPNKDLKITKAAHVVLGYNWNFARDFRLKAEVYYQHLYDVPVDPNDSTNTVSSLNFSSGFTNEKLTNQGTGRNYGLELTLEKFFSNNWYMLTTASLFESKYTMPDGVERNTAFNSKYIFNVVGGKEFEVGKNKQNILGLNLRTMWRGGYRTTPLDLEASLAQNREVRDYSRAFETKVPDYYRVDCGISYRKNKPSWSWIVSLDIQNVSGRLNVWDEFYSPETGKVEINYMNGMIPILNYRVEF</sequence>
<evidence type="ECO:0000313" key="6">
    <source>
        <dbReference type="EMBL" id="KJF44882.1"/>
    </source>
</evidence>
<dbReference type="Proteomes" id="UP000032544">
    <property type="component" value="Unassembled WGS sequence"/>
</dbReference>
<evidence type="ECO:0000313" key="7">
    <source>
        <dbReference type="Proteomes" id="UP000032544"/>
    </source>
</evidence>
<comment type="subcellular location">
    <subcellularLocation>
        <location evidence="1">Cell outer membrane</location>
    </subcellularLocation>
</comment>
<dbReference type="Pfam" id="PF13715">
    <property type="entry name" value="CarbopepD_reg_2"/>
    <property type="match status" value="1"/>
</dbReference>
<keyword evidence="4" id="KW-0732">Signal</keyword>
<evidence type="ECO:0000256" key="3">
    <source>
        <dbReference type="ARBA" id="ARBA00023237"/>
    </source>
</evidence>
<dbReference type="GO" id="GO:0009279">
    <property type="term" value="C:cell outer membrane"/>
    <property type="evidence" value="ECO:0007669"/>
    <property type="project" value="UniProtKB-SubCell"/>
</dbReference>
<dbReference type="STRING" id="1544798.LH29_05465"/>
<dbReference type="OrthoDB" id="9804995at2"/>
<accession>A0A0D8JDA4</accession>
<feature type="signal peptide" evidence="4">
    <location>
        <begin position="1"/>
        <end position="19"/>
    </location>
</feature>
<dbReference type="InterPro" id="IPR008969">
    <property type="entry name" value="CarboxyPept-like_regulatory"/>
</dbReference>
<dbReference type="InterPro" id="IPR000531">
    <property type="entry name" value="Beta-barrel_TonB"/>
</dbReference>
<dbReference type="Gene3D" id="2.40.170.20">
    <property type="entry name" value="TonB-dependent receptor, beta-barrel domain"/>
    <property type="match status" value="1"/>
</dbReference>
<dbReference type="EMBL" id="JRHC01000001">
    <property type="protein sequence ID" value="KJF44882.1"/>
    <property type="molecule type" value="Genomic_DNA"/>
</dbReference>
<dbReference type="AlphaFoldDB" id="A0A0D8JDA4"/>
<evidence type="ECO:0000256" key="1">
    <source>
        <dbReference type="ARBA" id="ARBA00004442"/>
    </source>
</evidence>
<dbReference type="InterPro" id="IPR036942">
    <property type="entry name" value="Beta-barrel_TonB_sf"/>
</dbReference>
<dbReference type="SUPFAM" id="SSF49464">
    <property type="entry name" value="Carboxypeptidase regulatory domain-like"/>
    <property type="match status" value="1"/>
</dbReference>
<dbReference type="Gene3D" id="2.170.130.10">
    <property type="entry name" value="TonB-dependent receptor, plug domain"/>
    <property type="match status" value="1"/>
</dbReference>
<evidence type="ECO:0000256" key="2">
    <source>
        <dbReference type="ARBA" id="ARBA00023136"/>
    </source>
</evidence>